<dbReference type="Gene3D" id="1.10.10.10">
    <property type="entry name" value="Winged helix-like DNA-binding domain superfamily/Winged helix DNA-binding domain"/>
    <property type="match status" value="1"/>
</dbReference>
<dbReference type="InterPro" id="IPR036390">
    <property type="entry name" value="WH_DNA-bd_sf"/>
</dbReference>
<dbReference type="PROSITE" id="PS51118">
    <property type="entry name" value="HTH_HXLR"/>
    <property type="match status" value="1"/>
</dbReference>
<dbReference type="KEGG" id="shg:Sph21_4853"/>
<dbReference type="InterPro" id="IPR002577">
    <property type="entry name" value="HTH_HxlR"/>
</dbReference>
<dbReference type="SUPFAM" id="SSF46785">
    <property type="entry name" value="Winged helix' DNA-binding domain"/>
    <property type="match status" value="1"/>
</dbReference>
<dbReference type="PANTHER" id="PTHR33204:SF29">
    <property type="entry name" value="TRANSCRIPTIONAL REGULATOR"/>
    <property type="match status" value="1"/>
</dbReference>
<dbReference type="GO" id="GO:0003677">
    <property type="term" value="F:DNA binding"/>
    <property type="evidence" value="ECO:0007669"/>
    <property type="project" value="UniProtKB-KW"/>
</dbReference>
<dbReference type="STRING" id="743722.Sph21_4853"/>
<dbReference type="eggNOG" id="COG1733">
    <property type="taxonomic scope" value="Bacteria"/>
</dbReference>
<reference evidence="5" key="1">
    <citation type="submission" date="2011-03" db="EMBL/GenBank/DDBJ databases">
        <title>Complete sequence of Sphingobacterium sp. 21.</title>
        <authorList>
            <consortium name="US DOE Joint Genome Institute"/>
            <person name="Lucas S."/>
            <person name="Copeland A."/>
            <person name="Lapidus A."/>
            <person name="Cheng J.-F."/>
            <person name="Goodwin L."/>
            <person name="Pitluck S."/>
            <person name="Davenport K."/>
            <person name="Detter J.C."/>
            <person name="Han C."/>
            <person name="Tapia R."/>
            <person name="Land M."/>
            <person name="Hauser L."/>
            <person name="Kyrpides N."/>
            <person name="Ivanova N."/>
            <person name="Ovchinnikova G."/>
            <person name="Pagani I."/>
            <person name="Siebers A.K."/>
            <person name="Allgaier M."/>
            <person name="Thelen M.P."/>
            <person name="Hugenholtz P."/>
            <person name="Woyke T."/>
        </authorList>
    </citation>
    <scope>NUCLEOTIDE SEQUENCE</scope>
    <source>
        <strain evidence="5">21</strain>
    </source>
</reference>
<keyword evidence="1" id="KW-0805">Transcription regulation</keyword>
<keyword evidence="2" id="KW-0238">DNA-binding</keyword>
<dbReference type="HOGENOM" id="CLU_111585_5_1_10"/>
<evidence type="ECO:0000313" key="5">
    <source>
        <dbReference type="EMBL" id="ADZ81360.1"/>
    </source>
</evidence>
<evidence type="ECO:0000259" key="4">
    <source>
        <dbReference type="PROSITE" id="PS51118"/>
    </source>
</evidence>
<feature type="domain" description="HTH hxlR-type" evidence="4">
    <location>
        <begin position="12"/>
        <end position="110"/>
    </location>
</feature>
<sequence length="122" mass="14132">MYIPKIEKHYDCGIKVTMDIIGGKWKPCIINNIYKGIKRPSDLQRAIPYASRRSLNTQLSELIEHGVIQKKVYPVLPLKVEYELTEFGNCLLPLTLHMEQWGNEHKDQFFAMLDGNAVLKED</sequence>
<name>F4C6D7_SPHS2</name>
<evidence type="ECO:0000256" key="2">
    <source>
        <dbReference type="ARBA" id="ARBA00023125"/>
    </source>
</evidence>
<dbReference type="AlphaFoldDB" id="F4C6D7"/>
<dbReference type="Pfam" id="PF01638">
    <property type="entry name" value="HxlR"/>
    <property type="match status" value="1"/>
</dbReference>
<dbReference type="OrthoDB" id="8231503at2"/>
<proteinExistence type="predicted"/>
<evidence type="ECO:0000256" key="3">
    <source>
        <dbReference type="ARBA" id="ARBA00023163"/>
    </source>
</evidence>
<dbReference type="InterPro" id="IPR036388">
    <property type="entry name" value="WH-like_DNA-bd_sf"/>
</dbReference>
<dbReference type="EMBL" id="CP002584">
    <property type="protein sequence ID" value="ADZ81360.1"/>
    <property type="molecule type" value="Genomic_DNA"/>
</dbReference>
<keyword evidence="3" id="KW-0804">Transcription</keyword>
<organism evidence="5">
    <name type="scientific">Sphingobacterium sp. (strain 21)</name>
    <dbReference type="NCBI Taxonomy" id="743722"/>
    <lineage>
        <taxon>Bacteria</taxon>
        <taxon>Pseudomonadati</taxon>
        <taxon>Bacteroidota</taxon>
        <taxon>Sphingobacteriia</taxon>
        <taxon>Sphingobacteriales</taxon>
        <taxon>Sphingobacteriaceae</taxon>
        <taxon>Sphingobacterium</taxon>
    </lineage>
</organism>
<gene>
    <name evidence="5" type="ordered locus">Sph21_4853</name>
</gene>
<dbReference type="PANTHER" id="PTHR33204">
    <property type="entry name" value="TRANSCRIPTIONAL REGULATOR, MARR FAMILY"/>
    <property type="match status" value="1"/>
</dbReference>
<protein>
    <submittedName>
        <fullName evidence="5">Transcriptional regulator, HxlR family</fullName>
    </submittedName>
</protein>
<dbReference type="PATRIC" id="fig|743722.3.peg.5150"/>
<accession>F4C6D7</accession>
<evidence type="ECO:0000256" key="1">
    <source>
        <dbReference type="ARBA" id="ARBA00023015"/>
    </source>
</evidence>